<evidence type="ECO:0000313" key="1">
    <source>
        <dbReference type="EMBL" id="ESA19984.1"/>
    </source>
</evidence>
<dbReference type="VEuPathDB" id="FungiDB:RhiirFUN_020610"/>
<dbReference type="HOGENOM" id="CLU_1918173_0_0_1"/>
<proteinExistence type="predicted"/>
<sequence length="132" mass="15609">MSGYAHALDMGASFLIMCLVFRNRNELRKNHSQLSYRSYRNIPCTKVIQSITIYIYGEFREIEAEIKRRLGEPFDEIPLKICQIQHGNVIEKQMDPNTWFHNFLLNLKQSTSISLAELFLYQSKLKYLFINI</sequence>
<accession>U9UHX4</accession>
<dbReference type="AlphaFoldDB" id="U9UHX4"/>
<protein>
    <submittedName>
        <fullName evidence="1">Uncharacterized protein</fullName>
    </submittedName>
</protein>
<organism evidence="1">
    <name type="scientific">Rhizophagus irregularis (strain DAOM 181602 / DAOM 197198 / MUCL 43194)</name>
    <name type="common">Arbuscular mycorrhizal fungus</name>
    <name type="synonym">Glomus intraradices</name>
    <dbReference type="NCBI Taxonomy" id="747089"/>
    <lineage>
        <taxon>Eukaryota</taxon>
        <taxon>Fungi</taxon>
        <taxon>Fungi incertae sedis</taxon>
        <taxon>Mucoromycota</taxon>
        <taxon>Glomeromycotina</taxon>
        <taxon>Glomeromycetes</taxon>
        <taxon>Glomerales</taxon>
        <taxon>Glomeraceae</taxon>
        <taxon>Rhizophagus</taxon>
    </lineage>
</organism>
<reference evidence="1" key="1">
    <citation type="submission" date="2013-07" db="EMBL/GenBank/DDBJ databases">
        <title>The genome of an arbuscular mycorrhizal fungus provides insights into the evolution of the oldest plant symbiosis.</title>
        <authorList>
            <consortium name="DOE Joint Genome Institute"/>
            <person name="Tisserant E."/>
            <person name="Malbreil M."/>
            <person name="Kuo A."/>
            <person name="Kohler A."/>
            <person name="Symeonidi A."/>
            <person name="Balestrini R."/>
            <person name="Charron P."/>
            <person name="Duensing N."/>
            <person name="Frei-dit-Frey N."/>
            <person name="Gianinazzi-Pearson V."/>
            <person name="Gilbert B."/>
            <person name="Handa Y."/>
            <person name="Hijri M."/>
            <person name="Kaul R."/>
            <person name="Kawaguchi M."/>
            <person name="Krajinski F."/>
            <person name="Lammers P."/>
            <person name="Lapierre D."/>
            <person name="Masclaux F.G."/>
            <person name="Murat C."/>
            <person name="Morin E."/>
            <person name="Ndikumana S."/>
            <person name="Pagni M."/>
            <person name="Petitpierre D."/>
            <person name="Requena N."/>
            <person name="Rosikiewicz P."/>
            <person name="Riley R."/>
            <person name="Saito K."/>
            <person name="San Clemente H."/>
            <person name="Shapiro H."/>
            <person name="van Tuinen D."/>
            <person name="Becard G."/>
            <person name="Bonfante P."/>
            <person name="Paszkowski U."/>
            <person name="Shachar-Hill Y."/>
            <person name="Young J.P."/>
            <person name="Sanders I.R."/>
            <person name="Henrissat B."/>
            <person name="Rensing S.A."/>
            <person name="Grigoriev I.V."/>
            <person name="Corradi N."/>
            <person name="Roux C."/>
            <person name="Martin F."/>
        </authorList>
    </citation>
    <scope>NUCLEOTIDE SEQUENCE</scope>
    <source>
        <strain evidence="1">DAOM 197198</strain>
    </source>
</reference>
<name>U9UHX4_RHIID</name>
<gene>
    <name evidence="1" type="ORF">GLOINDRAFT_19017</name>
</gene>
<dbReference type="EMBL" id="KI277765">
    <property type="protein sequence ID" value="ESA19984.1"/>
    <property type="molecule type" value="Genomic_DNA"/>
</dbReference>